<dbReference type="Proteomes" id="UP001303285">
    <property type="component" value="Unassembled WGS sequence"/>
</dbReference>
<protein>
    <submittedName>
        <fullName evidence="1">Uncharacterized protein</fullName>
    </submittedName>
</protein>
<reference evidence="1 2" key="1">
    <citation type="submission" date="2023-12" db="EMBL/GenBank/DDBJ databases">
        <title>Baltic Sea Cyanobacteria.</title>
        <authorList>
            <person name="Delbaje E."/>
            <person name="Fewer D.P."/>
            <person name="Shishido T.K."/>
        </authorList>
    </citation>
    <scope>NUCLEOTIDE SEQUENCE [LARGE SCALE GENOMIC DNA]</scope>
    <source>
        <strain evidence="1 2">UHCC 0060</strain>
    </source>
</reference>
<name>A0ABU5UMW1_NODSP</name>
<evidence type="ECO:0000313" key="1">
    <source>
        <dbReference type="EMBL" id="MEA5607332.1"/>
    </source>
</evidence>
<dbReference type="RefSeq" id="WP_234419824.1">
    <property type="nucleotide sequence ID" value="NZ_JAYGHK010000009.1"/>
</dbReference>
<sequence>MKENTNKREVHIIALYLAKFNQRAFTELGCNNWTEVYSQVSQALGYAEASIKHCRDTFDALLPNKRQGWNQNPPYKTVRDIFAEFDNYEFEELSKIVKNILQKPPLNPLFSNLKPEKINQLEQTFKAEQEYKQQERSEEEKKCVLALWEIEGGRREVPIIDHESYLLVGIADLITDEEVIEVKNIKNWKHAVGQVFAYWYYFSEYPNSVNKQLIPRIHLFGGNGFDDYKIQPCESLMKTVFYPHTDAIRVTYAEDDDFFIEDDE</sequence>
<organism evidence="1 2">
    <name type="scientific">Nodularia spumigena UHCC 0060</name>
    <dbReference type="NCBI Taxonomy" id="3110300"/>
    <lineage>
        <taxon>Bacteria</taxon>
        <taxon>Bacillati</taxon>
        <taxon>Cyanobacteriota</taxon>
        <taxon>Cyanophyceae</taxon>
        <taxon>Nostocales</taxon>
        <taxon>Nodulariaceae</taxon>
        <taxon>Nodularia</taxon>
    </lineage>
</organism>
<evidence type="ECO:0000313" key="2">
    <source>
        <dbReference type="Proteomes" id="UP001303285"/>
    </source>
</evidence>
<proteinExistence type="predicted"/>
<gene>
    <name evidence="1" type="ORF">VB695_04435</name>
</gene>
<dbReference type="GeneID" id="78020060"/>
<comment type="caution">
    <text evidence="1">The sequence shown here is derived from an EMBL/GenBank/DDBJ whole genome shotgun (WGS) entry which is preliminary data.</text>
</comment>
<keyword evidence="2" id="KW-1185">Reference proteome</keyword>
<accession>A0ABU5UMW1</accession>
<dbReference type="EMBL" id="JAYGHK010000009">
    <property type="protein sequence ID" value="MEA5607332.1"/>
    <property type="molecule type" value="Genomic_DNA"/>
</dbReference>